<dbReference type="InterPro" id="IPR029045">
    <property type="entry name" value="ClpP/crotonase-like_dom_sf"/>
</dbReference>
<feature type="transmembrane region" description="Helical" evidence="6">
    <location>
        <begin position="12"/>
        <end position="31"/>
    </location>
</feature>
<dbReference type="PANTHER" id="PTHR32060">
    <property type="entry name" value="TAIL-SPECIFIC PROTEASE"/>
    <property type="match status" value="1"/>
</dbReference>
<protein>
    <recommendedName>
        <fullName evidence="7">PDZ domain-containing protein</fullName>
    </recommendedName>
</protein>
<dbReference type="Gene3D" id="3.90.226.10">
    <property type="entry name" value="2-enoyl-CoA Hydratase, Chain A, domain 1"/>
    <property type="match status" value="1"/>
</dbReference>
<dbReference type="GO" id="GO:0008236">
    <property type="term" value="F:serine-type peptidase activity"/>
    <property type="evidence" value="ECO:0007669"/>
    <property type="project" value="UniProtKB-KW"/>
</dbReference>
<dbReference type="SMART" id="SM00245">
    <property type="entry name" value="TSPc"/>
    <property type="match status" value="1"/>
</dbReference>
<proteinExistence type="inferred from homology"/>
<dbReference type="GO" id="GO:0007165">
    <property type="term" value="P:signal transduction"/>
    <property type="evidence" value="ECO:0007669"/>
    <property type="project" value="TreeGrafter"/>
</dbReference>
<dbReference type="InterPro" id="IPR036365">
    <property type="entry name" value="PGBD-like_sf"/>
</dbReference>
<dbReference type="InterPro" id="IPR002477">
    <property type="entry name" value="Peptidoglycan-bd-like"/>
</dbReference>
<dbReference type="Gene3D" id="2.30.42.10">
    <property type="match status" value="1"/>
</dbReference>
<dbReference type="InterPro" id="IPR005151">
    <property type="entry name" value="Tail-specific_protease"/>
</dbReference>
<name>A0A242KBW9_9ENTE</name>
<accession>A0A242KBW9</accession>
<evidence type="ECO:0000256" key="6">
    <source>
        <dbReference type="SAM" id="Phobius"/>
    </source>
</evidence>
<comment type="similarity">
    <text evidence="1 5">Belongs to the peptidase S41A family.</text>
</comment>
<dbReference type="SUPFAM" id="SSF47090">
    <property type="entry name" value="PGBD-like"/>
    <property type="match status" value="1"/>
</dbReference>
<dbReference type="InterPro" id="IPR036366">
    <property type="entry name" value="PGBDSf"/>
</dbReference>
<dbReference type="EMBL" id="NGMM01000001">
    <property type="protein sequence ID" value="OTP18663.1"/>
    <property type="molecule type" value="Genomic_DNA"/>
</dbReference>
<dbReference type="SUPFAM" id="SSF52096">
    <property type="entry name" value="ClpP/crotonase"/>
    <property type="match status" value="1"/>
</dbReference>
<comment type="caution">
    <text evidence="8">The sequence shown here is derived from an EMBL/GenBank/DDBJ whole genome shotgun (WGS) entry which is preliminary data.</text>
</comment>
<dbReference type="GO" id="GO:0006508">
    <property type="term" value="P:proteolysis"/>
    <property type="evidence" value="ECO:0007669"/>
    <property type="project" value="UniProtKB-KW"/>
</dbReference>
<dbReference type="Pfam" id="PF22694">
    <property type="entry name" value="CtpB_N-like"/>
    <property type="match status" value="1"/>
</dbReference>
<organism evidence="8">
    <name type="scientific">Candidatus Enterococcus clewellii</name>
    <dbReference type="NCBI Taxonomy" id="1834193"/>
    <lineage>
        <taxon>Bacteria</taxon>
        <taxon>Bacillati</taxon>
        <taxon>Bacillota</taxon>
        <taxon>Bacilli</taxon>
        <taxon>Lactobacillales</taxon>
        <taxon>Enterococcaceae</taxon>
        <taxon>Enterococcus</taxon>
    </lineage>
</organism>
<dbReference type="InterPro" id="IPR041489">
    <property type="entry name" value="PDZ_6"/>
</dbReference>
<dbReference type="PANTHER" id="PTHR32060:SF30">
    <property type="entry name" value="CARBOXY-TERMINAL PROCESSING PROTEASE CTPA"/>
    <property type="match status" value="1"/>
</dbReference>
<keyword evidence="2 5" id="KW-0645">Protease</keyword>
<evidence type="ECO:0000256" key="1">
    <source>
        <dbReference type="ARBA" id="ARBA00009179"/>
    </source>
</evidence>
<keyword evidence="6" id="KW-1133">Transmembrane helix</keyword>
<evidence type="ECO:0000256" key="2">
    <source>
        <dbReference type="ARBA" id="ARBA00022670"/>
    </source>
</evidence>
<dbReference type="Pfam" id="PF17820">
    <property type="entry name" value="PDZ_6"/>
    <property type="match status" value="1"/>
</dbReference>
<dbReference type="Gene3D" id="3.30.750.44">
    <property type="match status" value="1"/>
</dbReference>
<gene>
    <name evidence="8" type="ORF">A5888_000477</name>
</gene>
<dbReference type="SUPFAM" id="SSF50156">
    <property type="entry name" value="PDZ domain-like"/>
    <property type="match status" value="1"/>
</dbReference>
<evidence type="ECO:0000259" key="7">
    <source>
        <dbReference type="PROSITE" id="PS50106"/>
    </source>
</evidence>
<dbReference type="FunFam" id="2.30.42.10:FF:000063">
    <property type="entry name" value="Peptidase, S41 family"/>
    <property type="match status" value="1"/>
</dbReference>
<dbReference type="PROSITE" id="PS50106">
    <property type="entry name" value="PDZ"/>
    <property type="match status" value="1"/>
</dbReference>
<feature type="domain" description="PDZ" evidence="7">
    <location>
        <begin position="97"/>
        <end position="166"/>
    </location>
</feature>
<evidence type="ECO:0000256" key="5">
    <source>
        <dbReference type="RuleBase" id="RU004404"/>
    </source>
</evidence>
<dbReference type="Gene3D" id="1.10.101.10">
    <property type="entry name" value="PGBD-like superfamily/PGBD"/>
    <property type="match status" value="1"/>
</dbReference>
<dbReference type="GO" id="GO:0004175">
    <property type="term" value="F:endopeptidase activity"/>
    <property type="evidence" value="ECO:0007669"/>
    <property type="project" value="TreeGrafter"/>
</dbReference>
<evidence type="ECO:0000256" key="3">
    <source>
        <dbReference type="ARBA" id="ARBA00022801"/>
    </source>
</evidence>
<dbReference type="AlphaFoldDB" id="A0A242KBW9"/>
<dbReference type="GO" id="GO:0030288">
    <property type="term" value="C:outer membrane-bounded periplasmic space"/>
    <property type="evidence" value="ECO:0007669"/>
    <property type="project" value="TreeGrafter"/>
</dbReference>
<dbReference type="InterPro" id="IPR004447">
    <property type="entry name" value="Peptidase_S41A"/>
</dbReference>
<dbReference type="CDD" id="cd07560">
    <property type="entry name" value="Peptidase_S41_CPP"/>
    <property type="match status" value="1"/>
</dbReference>
<dbReference type="Pfam" id="PF01471">
    <property type="entry name" value="PG_binding_1"/>
    <property type="match status" value="1"/>
</dbReference>
<keyword evidence="3 5" id="KW-0378">Hydrolase</keyword>
<evidence type="ECO:0000256" key="4">
    <source>
        <dbReference type="ARBA" id="ARBA00022825"/>
    </source>
</evidence>
<evidence type="ECO:0000313" key="8">
    <source>
        <dbReference type="EMBL" id="OTP18663.1"/>
    </source>
</evidence>
<dbReference type="Pfam" id="PF03572">
    <property type="entry name" value="Peptidase_S41"/>
    <property type="match status" value="1"/>
</dbReference>
<dbReference type="InterPro" id="IPR055210">
    <property type="entry name" value="CtpA/B_N"/>
</dbReference>
<sequence length="531" mass="59007">MKKRQKIPYYQYIISLVCTAVIVGGGSYTYFNYKFTSYVSSQTHEVAELKEVHELYNDILTSYVGEVKRNELVEGALKGMMDSLEDPHSAYLKEEESSDLNDEVSGSFEGIGASLGKKDEMLKVMEAPVEGSPAEKGGLKVDDTILKIDGRPVGEETLTEAVKQIRGEKGTKVQLTIEREGTTFDVVLTRDTIPLTTITTTLDENPKIGTIRITSFGGKTFSELKTAVKDLRKEGAKSFVIDLRQNPGGLLDQVEKMASMFLKNDDVIVQFEDKNKNMIAHKASSKLDGGFKVEEPVIVLVDGGSASASEIFAAALKESADVEIVGTQTYGKGTVQTVKSISEKTSMKLSILKWLTPNGNWINEKGLKPTIEADYPEYAYLSPISRSHVLQNGEDSEVITNLNKLLKALAYDVNETSVFDDKTQAAVEGVQSAQGLPVTGQVDDQTAGTIETLLRIKIQEIDPAHDSYTHLDVYKRQINGSRERNEKKEEIYRILHVLYKATDPLPCSIIYYKRIYLDSCTHRRKFYGEKS</sequence>
<reference evidence="8" key="1">
    <citation type="submission" date="2017-05" db="EMBL/GenBank/DDBJ databases">
        <title>The Genome Sequence of Enterococcus sp. 9E7_DIV0242.</title>
        <authorList>
            <consortium name="The Broad Institute Genomics Platform"/>
            <consortium name="The Broad Institute Genomic Center for Infectious Diseases"/>
            <person name="Earl A."/>
            <person name="Manson A."/>
            <person name="Schwartman J."/>
            <person name="Gilmore M."/>
            <person name="Abouelleil A."/>
            <person name="Cao P."/>
            <person name="Chapman S."/>
            <person name="Cusick C."/>
            <person name="Shea T."/>
            <person name="Young S."/>
            <person name="Neafsey D."/>
            <person name="Nusbaum C."/>
            <person name="Birren B."/>
        </authorList>
    </citation>
    <scope>NUCLEOTIDE SEQUENCE [LARGE SCALE GENOMIC DNA]</scope>
    <source>
        <strain evidence="8">9E7_DIV0242</strain>
    </source>
</reference>
<keyword evidence="4 5" id="KW-0720">Serine protease</keyword>
<dbReference type="InterPro" id="IPR036034">
    <property type="entry name" value="PDZ_sf"/>
</dbReference>
<dbReference type="CDD" id="cd06782">
    <property type="entry name" value="cpPDZ_CPP-like"/>
    <property type="match status" value="1"/>
</dbReference>
<keyword evidence="6" id="KW-0812">Transmembrane</keyword>
<keyword evidence="6" id="KW-0472">Membrane</keyword>
<dbReference type="NCBIfam" id="TIGR00225">
    <property type="entry name" value="prc"/>
    <property type="match status" value="1"/>
</dbReference>
<dbReference type="SMART" id="SM00228">
    <property type="entry name" value="PDZ"/>
    <property type="match status" value="1"/>
</dbReference>
<dbReference type="InterPro" id="IPR001478">
    <property type="entry name" value="PDZ"/>
</dbReference>